<feature type="binding site" evidence="20">
    <location>
        <position position="438"/>
    </location>
    <ligand>
        <name>Mg(2+)</name>
        <dbReference type="ChEBI" id="CHEBI:18420"/>
    </ligand>
</feature>
<keyword evidence="10 17" id="KW-0762">Sugar transport</keyword>
<dbReference type="GO" id="GO:0016301">
    <property type="term" value="F:kinase activity"/>
    <property type="evidence" value="ECO:0007669"/>
    <property type="project" value="UniProtKB-KW"/>
</dbReference>
<dbReference type="RefSeq" id="WP_073716291.1">
    <property type="nucleotide sequence ID" value="NZ_MQVR01000021.1"/>
</dbReference>
<dbReference type="GO" id="GO:0046872">
    <property type="term" value="F:metal ion binding"/>
    <property type="evidence" value="ECO:0007669"/>
    <property type="project" value="UniProtKB-KW"/>
</dbReference>
<dbReference type="Gene3D" id="3.20.20.60">
    <property type="entry name" value="Phosphoenolpyruvate-binding domains"/>
    <property type="match status" value="1"/>
</dbReference>
<keyword evidence="15 17" id="KW-0460">Magnesium</keyword>
<evidence type="ECO:0000256" key="2">
    <source>
        <dbReference type="ARBA" id="ARBA00001946"/>
    </source>
</evidence>
<evidence type="ECO:0000256" key="20">
    <source>
        <dbReference type="PIRSR" id="PIRSR000732-3"/>
    </source>
</evidence>
<dbReference type="Pfam" id="PF00391">
    <property type="entry name" value="PEP-utilizers"/>
    <property type="match status" value="1"/>
</dbReference>
<keyword evidence="12 17" id="KW-0598">Phosphotransferase system</keyword>
<dbReference type="NCBIfam" id="TIGR01417">
    <property type="entry name" value="PTS_I_fam"/>
    <property type="match status" value="1"/>
</dbReference>
<dbReference type="InterPro" id="IPR036637">
    <property type="entry name" value="Phosphohistidine_dom_sf"/>
</dbReference>
<evidence type="ECO:0000256" key="15">
    <source>
        <dbReference type="ARBA" id="ARBA00022842"/>
    </source>
</evidence>
<dbReference type="Pfam" id="PF02896">
    <property type="entry name" value="PEP-utilizers_C"/>
    <property type="match status" value="1"/>
</dbReference>
<dbReference type="SUPFAM" id="SSF52009">
    <property type="entry name" value="Phosphohistidine domain"/>
    <property type="match status" value="1"/>
</dbReference>
<evidence type="ECO:0000256" key="11">
    <source>
        <dbReference type="ARBA" id="ARBA00022679"/>
    </source>
</evidence>
<name>A0A1Q5Q3J9_9ACTO</name>
<comment type="caution">
    <text evidence="24">The sequence shown here is derived from an EMBL/GenBank/DDBJ whole genome shotgun (WGS) entry which is preliminary data.</text>
</comment>
<dbReference type="PRINTS" id="PR01736">
    <property type="entry name" value="PHPHTRNFRASE"/>
</dbReference>
<evidence type="ECO:0000256" key="8">
    <source>
        <dbReference type="ARBA" id="ARBA00022448"/>
    </source>
</evidence>
<keyword evidence="25" id="KW-1185">Reference proteome</keyword>
<feature type="binding site" evidence="19">
    <location>
        <position position="325"/>
    </location>
    <ligand>
        <name>phosphoenolpyruvate</name>
        <dbReference type="ChEBI" id="CHEBI:58702"/>
    </ligand>
</feature>
<evidence type="ECO:0000256" key="19">
    <source>
        <dbReference type="PIRSR" id="PIRSR000732-2"/>
    </source>
</evidence>
<gene>
    <name evidence="24" type="ORF">BSZ39_05060</name>
</gene>
<feature type="active site" description="Proton donor" evidence="18">
    <location>
        <position position="485"/>
    </location>
</feature>
<feature type="binding site" evidence="19">
    <location>
        <begin position="437"/>
        <end position="438"/>
    </location>
    <ligand>
        <name>phosphoenolpyruvate</name>
        <dbReference type="ChEBI" id="CHEBI:58702"/>
    </ligand>
</feature>
<evidence type="ECO:0000256" key="1">
    <source>
        <dbReference type="ARBA" id="ARBA00000683"/>
    </source>
</evidence>
<dbReference type="AlphaFoldDB" id="A0A1Q5Q3J9"/>
<sequence>MSDSLTLHGIGVSVGSTYGPAVPVRPAPGVDETEPATTDPAAEGERIHAAISQVSDELLRRAESASGEAKDVLEITAQLATDKGLTQSVDALLARGVVPTRTVHDAIEGYVAKLEILGGYMAQRATDLHDVRDRIIAVLRGLPAPGVPTMTEPGVIVAHDLAPAETAVLKRELVRGIVISGGGPTSHTAIIASGMGIPAVVQTRGADDIVAGELVALDGGTGEVIVRPDADVQAEFTARQERRLAAVAAYSGLGVTSDGHAVALLANVGTADEAARAAADDVEGVGLFRTEFMFLDRQDPPSREEQAKTYTEVLEAFGERRVVIRTLDAGADKPLAFADLGAEENPALGRRGLRLSQAREELLDTQLDALADAYHATKADMRIMAPMVATLDEATWFAGKLRERGLPSAGIMIETPASAIRAEHLLADLDFASIGTNDLTQYTMAADRMQGELGSLLSAWQPAVIAMMKAACDGAKSADASIGVCGEAAGDPLLALVLVGLGVSSLSMAPSRVPEVRAALATHSLADCQAMADAALAAPSLKEARDAVAELASS</sequence>
<evidence type="ECO:0000256" key="9">
    <source>
        <dbReference type="ARBA" id="ARBA00022490"/>
    </source>
</evidence>
<evidence type="ECO:0000256" key="5">
    <source>
        <dbReference type="ARBA" id="ARBA00007837"/>
    </source>
</evidence>
<evidence type="ECO:0000256" key="14">
    <source>
        <dbReference type="ARBA" id="ARBA00022777"/>
    </source>
</evidence>
<dbReference type="InterPro" id="IPR006318">
    <property type="entry name" value="PTS_EI-like"/>
</dbReference>
<evidence type="ECO:0000256" key="12">
    <source>
        <dbReference type="ARBA" id="ARBA00022683"/>
    </source>
</evidence>
<dbReference type="SUPFAM" id="SSF47831">
    <property type="entry name" value="Enzyme I of the PEP:sugar phosphotransferase system HPr-binding (sub)domain"/>
    <property type="match status" value="1"/>
</dbReference>
<comment type="subcellular location">
    <subcellularLocation>
        <location evidence="4 17">Cytoplasm</location>
    </subcellularLocation>
</comment>
<evidence type="ECO:0000256" key="10">
    <source>
        <dbReference type="ARBA" id="ARBA00022597"/>
    </source>
</evidence>
<dbReference type="PANTHER" id="PTHR46244:SF3">
    <property type="entry name" value="PHOSPHOENOLPYRUVATE-PROTEIN PHOSPHOTRANSFERASE"/>
    <property type="match status" value="1"/>
</dbReference>
<reference evidence="25" key="1">
    <citation type="submission" date="2016-12" db="EMBL/GenBank/DDBJ databases">
        <authorList>
            <person name="Meng X."/>
        </authorList>
    </citation>
    <scope>NUCLEOTIDE SEQUENCE [LARGE SCALE GENOMIC DNA]</scope>
    <source>
        <strain evidence="25">DSM 19116</strain>
    </source>
</reference>
<feature type="domain" description="Phosphotransferase system enzyme I N-terminal" evidence="23">
    <location>
        <begin position="8"/>
        <end position="124"/>
    </location>
</feature>
<keyword evidence="24" id="KW-0670">Pyruvate</keyword>
<feature type="binding site" evidence="20">
    <location>
        <position position="414"/>
    </location>
    <ligand>
        <name>Mg(2+)</name>
        <dbReference type="ChEBI" id="CHEBI:18420"/>
    </ligand>
</feature>
<dbReference type="SUPFAM" id="SSF51621">
    <property type="entry name" value="Phosphoenolpyruvate/pyruvate domain"/>
    <property type="match status" value="1"/>
</dbReference>
<dbReference type="InterPro" id="IPR008279">
    <property type="entry name" value="PEP-util_enz_mobile_dom"/>
</dbReference>
<evidence type="ECO:0000256" key="6">
    <source>
        <dbReference type="ARBA" id="ARBA00012232"/>
    </source>
</evidence>
<keyword evidence="11 17" id="KW-0808">Transferase</keyword>
<proteinExistence type="inferred from homology"/>
<dbReference type="Gene3D" id="3.50.30.10">
    <property type="entry name" value="Phosphohistidine domain"/>
    <property type="match status" value="1"/>
</dbReference>
<dbReference type="InterPro" id="IPR015813">
    <property type="entry name" value="Pyrv/PenolPyrv_kinase-like_dom"/>
</dbReference>
<feature type="domain" description="PEP-utilising enzyme C-terminal" evidence="22">
    <location>
        <begin position="255"/>
        <end position="522"/>
    </location>
</feature>
<keyword evidence="8 17" id="KW-0813">Transport</keyword>
<evidence type="ECO:0000313" key="25">
    <source>
        <dbReference type="Proteomes" id="UP000185628"/>
    </source>
</evidence>
<comment type="catalytic activity">
    <reaction evidence="1 17">
        <text>L-histidyl-[protein] + phosphoenolpyruvate = N(pros)-phospho-L-histidyl-[protein] + pyruvate</text>
        <dbReference type="Rhea" id="RHEA:23880"/>
        <dbReference type="Rhea" id="RHEA-COMP:9745"/>
        <dbReference type="Rhea" id="RHEA-COMP:9746"/>
        <dbReference type="ChEBI" id="CHEBI:15361"/>
        <dbReference type="ChEBI" id="CHEBI:29979"/>
        <dbReference type="ChEBI" id="CHEBI:58702"/>
        <dbReference type="ChEBI" id="CHEBI:64837"/>
        <dbReference type="EC" id="2.7.3.9"/>
    </reaction>
</comment>
<dbReference type="InterPro" id="IPR036618">
    <property type="entry name" value="PtsI_HPr-bd_sf"/>
</dbReference>
<dbReference type="EC" id="2.7.3.9" evidence="6 17"/>
<evidence type="ECO:0000256" key="7">
    <source>
        <dbReference type="ARBA" id="ARBA00016544"/>
    </source>
</evidence>
<evidence type="ECO:0000259" key="22">
    <source>
        <dbReference type="Pfam" id="PF02896"/>
    </source>
</evidence>
<comment type="function">
    <text evidence="3 17">General (non sugar-specific) component of the phosphoenolpyruvate-dependent sugar phosphotransferase system (sugar PTS). This major carbohydrate active-transport system catalyzes the phosphorylation of incoming sugar substrates concomitantly with their translocation across the cell membrane. Enzyme I transfers the phosphoryl group from phosphoenolpyruvate (PEP) to the phosphoryl carrier protein (HPr).</text>
</comment>
<evidence type="ECO:0000259" key="23">
    <source>
        <dbReference type="Pfam" id="PF05524"/>
    </source>
</evidence>
<dbReference type="Pfam" id="PF05524">
    <property type="entry name" value="PEP-utilisers_N"/>
    <property type="match status" value="1"/>
</dbReference>
<dbReference type="GO" id="GO:0008965">
    <property type="term" value="F:phosphoenolpyruvate-protein phosphotransferase activity"/>
    <property type="evidence" value="ECO:0007669"/>
    <property type="project" value="UniProtKB-EC"/>
</dbReference>
<keyword evidence="14 17" id="KW-0418">Kinase</keyword>
<evidence type="ECO:0000256" key="17">
    <source>
        <dbReference type="PIRNR" id="PIRNR000732"/>
    </source>
</evidence>
<dbReference type="Proteomes" id="UP000185628">
    <property type="component" value="Unassembled WGS sequence"/>
</dbReference>
<accession>A0A1Q5Q3J9</accession>
<protein>
    <recommendedName>
        <fullName evidence="7 17">Phosphoenolpyruvate-protein phosphotransferase</fullName>
        <ecNumber evidence="6 17">2.7.3.9</ecNumber>
    </recommendedName>
    <alternativeName>
        <fullName evidence="16 17">Phosphotransferase system, enzyme I</fullName>
    </alternativeName>
</protein>
<evidence type="ECO:0000259" key="21">
    <source>
        <dbReference type="Pfam" id="PF00391"/>
    </source>
</evidence>
<keyword evidence="13 17" id="KW-0479">Metal-binding</keyword>
<comment type="cofactor">
    <cofactor evidence="2 17 20">
        <name>Mg(2+)</name>
        <dbReference type="ChEBI" id="CHEBI:18420"/>
    </cofactor>
</comment>
<evidence type="ECO:0000313" key="24">
    <source>
        <dbReference type="EMBL" id="OKL54269.1"/>
    </source>
</evidence>
<dbReference type="PANTHER" id="PTHR46244">
    <property type="entry name" value="PHOSPHOENOLPYRUVATE-PROTEIN PHOSPHOTRANSFERASE"/>
    <property type="match status" value="1"/>
</dbReference>
<dbReference type="PIRSF" id="PIRSF000732">
    <property type="entry name" value="PTS_enzyme_I"/>
    <property type="match status" value="1"/>
</dbReference>
<keyword evidence="9 17" id="KW-0963">Cytoplasm</keyword>
<dbReference type="OrthoDB" id="9765468at2"/>
<dbReference type="InterPro" id="IPR024692">
    <property type="entry name" value="PTS_EI"/>
</dbReference>
<evidence type="ECO:0000256" key="18">
    <source>
        <dbReference type="PIRSR" id="PIRSR000732-1"/>
    </source>
</evidence>
<dbReference type="GO" id="GO:0009401">
    <property type="term" value="P:phosphoenolpyruvate-dependent sugar phosphotransferase system"/>
    <property type="evidence" value="ECO:0007669"/>
    <property type="project" value="UniProtKB-KW"/>
</dbReference>
<evidence type="ECO:0000256" key="4">
    <source>
        <dbReference type="ARBA" id="ARBA00004496"/>
    </source>
</evidence>
<dbReference type="GO" id="GO:0005737">
    <property type="term" value="C:cytoplasm"/>
    <property type="evidence" value="ECO:0007669"/>
    <property type="project" value="UniProtKB-SubCell"/>
</dbReference>
<feature type="active site" description="Tele-phosphohistidine intermediate" evidence="18">
    <location>
        <position position="187"/>
    </location>
</feature>
<comment type="similarity">
    <text evidence="5 17">Belongs to the PEP-utilizing enzyme family.</text>
</comment>
<dbReference type="Gene3D" id="1.10.274.10">
    <property type="entry name" value="PtsI, HPr-binding domain"/>
    <property type="match status" value="1"/>
</dbReference>
<dbReference type="InterPro" id="IPR000121">
    <property type="entry name" value="PEP_util_C"/>
</dbReference>
<dbReference type="EMBL" id="MQVR01000021">
    <property type="protein sequence ID" value="OKL54269.1"/>
    <property type="molecule type" value="Genomic_DNA"/>
</dbReference>
<dbReference type="InterPro" id="IPR050499">
    <property type="entry name" value="PEP-utilizing_PTS_enzyme"/>
</dbReference>
<evidence type="ECO:0000256" key="13">
    <source>
        <dbReference type="ARBA" id="ARBA00022723"/>
    </source>
</evidence>
<feature type="binding site" evidence="19">
    <location>
        <position position="289"/>
    </location>
    <ligand>
        <name>phosphoenolpyruvate</name>
        <dbReference type="ChEBI" id="CHEBI:58702"/>
    </ligand>
</feature>
<evidence type="ECO:0000256" key="3">
    <source>
        <dbReference type="ARBA" id="ARBA00002728"/>
    </source>
</evidence>
<dbReference type="InterPro" id="IPR008731">
    <property type="entry name" value="PTS_EIN"/>
</dbReference>
<dbReference type="InterPro" id="IPR040442">
    <property type="entry name" value="Pyrv_kinase-like_dom_sf"/>
</dbReference>
<feature type="binding site" evidence="19">
    <location>
        <position position="448"/>
    </location>
    <ligand>
        <name>phosphoenolpyruvate</name>
        <dbReference type="ChEBI" id="CHEBI:58702"/>
    </ligand>
</feature>
<evidence type="ECO:0000256" key="16">
    <source>
        <dbReference type="ARBA" id="ARBA00033235"/>
    </source>
</evidence>
<dbReference type="STRING" id="208480.SAMN02910418_00580"/>
<feature type="domain" description="PEP-utilising enzyme mobile" evidence="21">
    <location>
        <begin position="152"/>
        <end position="222"/>
    </location>
</feature>
<organism evidence="24 25">
    <name type="scientific">Bowdeniella nasicola</name>
    <dbReference type="NCBI Taxonomy" id="208480"/>
    <lineage>
        <taxon>Bacteria</taxon>
        <taxon>Bacillati</taxon>
        <taxon>Actinomycetota</taxon>
        <taxon>Actinomycetes</taxon>
        <taxon>Actinomycetales</taxon>
        <taxon>Actinomycetaceae</taxon>
        <taxon>Bowdeniella</taxon>
    </lineage>
</organism>